<name>A0A845ACE3_9SPHN</name>
<dbReference type="AlphaFoldDB" id="A0A845ACE3"/>
<comment type="caution">
    <text evidence="2">The sequence shown here is derived from an EMBL/GenBank/DDBJ whole genome shotgun (WGS) entry which is preliminary data.</text>
</comment>
<dbReference type="PROSITE" id="PS51257">
    <property type="entry name" value="PROKAR_LIPOPROTEIN"/>
    <property type="match status" value="1"/>
</dbReference>
<reference evidence="2 3" key="1">
    <citation type="submission" date="2019-12" db="EMBL/GenBank/DDBJ databases">
        <title>Genomic-based taxomic classification of the family Erythrobacteraceae.</title>
        <authorList>
            <person name="Xu L."/>
        </authorList>
    </citation>
    <scope>NUCLEOTIDE SEQUENCE [LARGE SCALE GENOMIC DNA]</scope>
    <source>
        <strain evidence="2 3">DSM 18604</strain>
    </source>
</reference>
<dbReference type="EMBL" id="WTYQ01000001">
    <property type="protein sequence ID" value="MXP24848.1"/>
    <property type="molecule type" value="Genomic_DNA"/>
</dbReference>
<feature type="compositionally biased region" description="Acidic residues" evidence="1">
    <location>
        <begin position="226"/>
        <end position="242"/>
    </location>
</feature>
<evidence type="ECO:0000313" key="2">
    <source>
        <dbReference type="EMBL" id="MXP24848.1"/>
    </source>
</evidence>
<gene>
    <name evidence="2" type="ORF">GRI39_02145</name>
</gene>
<sequence length="302" mass="33670">MAYRLEISPTALKNTLANTVFAGCRSEEEFMALIVVANEYGLNPLLKEMYAFPGKGGGIVPMVSVDGWIRIMNSHPDFDGIEFDYHANDNGNIEAIEAIIYHKGRSHPIKVIEYLDECKRNTDPWKISPRRMLRHRALIQCARVAFGFSGIYADGDEGEVIDMTPQQAEPKSLPSHQSIAEQIDDEVPNFDKETGEIGGDQKPKRDAKTGMTEVDEETARRLDAEQTAEDIDGRTEDDDDAKEESPSDAKLRQIRESIDAAKNIKGLKAVDAEWVNARAAYDDDTAKKVDALIAIKRKELGE</sequence>
<feature type="compositionally biased region" description="Basic and acidic residues" evidence="1">
    <location>
        <begin position="243"/>
        <end position="253"/>
    </location>
</feature>
<evidence type="ECO:0000313" key="3">
    <source>
        <dbReference type="Proteomes" id="UP000460561"/>
    </source>
</evidence>
<proteinExistence type="predicted"/>
<dbReference type="InterPro" id="IPR018330">
    <property type="entry name" value="RecT_fam"/>
</dbReference>
<protein>
    <submittedName>
        <fullName evidence="2">Phage recombination protein Bet</fullName>
    </submittedName>
</protein>
<accession>A0A845ACE3</accession>
<feature type="compositionally biased region" description="Basic and acidic residues" evidence="1">
    <location>
        <begin position="189"/>
        <end position="208"/>
    </location>
</feature>
<dbReference type="GO" id="GO:0006259">
    <property type="term" value="P:DNA metabolic process"/>
    <property type="evidence" value="ECO:0007669"/>
    <property type="project" value="InterPro"/>
</dbReference>
<evidence type="ECO:0000256" key="1">
    <source>
        <dbReference type="SAM" id="MobiDB-lite"/>
    </source>
</evidence>
<dbReference type="Proteomes" id="UP000460561">
    <property type="component" value="Unassembled WGS sequence"/>
</dbReference>
<dbReference type="Pfam" id="PF03837">
    <property type="entry name" value="RecT"/>
    <property type="match status" value="1"/>
</dbReference>
<organism evidence="2 3">
    <name type="scientific">Altericroceibacterium indicum</name>
    <dbReference type="NCBI Taxonomy" id="374177"/>
    <lineage>
        <taxon>Bacteria</taxon>
        <taxon>Pseudomonadati</taxon>
        <taxon>Pseudomonadota</taxon>
        <taxon>Alphaproteobacteria</taxon>
        <taxon>Sphingomonadales</taxon>
        <taxon>Erythrobacteraceae</taxon>
        <taxon>Altericroceibacterium</taxon>
    </lineage>
</organism>
<dbReference type="GO" id="GO:0003677">
    <property type="term" value="F:DNA binding"/>
    <property type="evidence" value="ECO:0007669"/>
    <property type="project" value="InterPro"/>
</dbReference>
<keyword evidence="3" id="KW-1185">Reference proteome</keyword>
<feature type="region of interest" description="Disordered" evidence="1">
    <location>
        <begin position="184"/>
        <end position="253"/>
    </location>
</feature>
<dbReference type="OrthoDB" id="5124088at2"/>